<dbReference type="Pfam" id="PF00656">
    <property type="entry name" value="Peptidase_C14"/>
    <property type="match status" value="1"/>
</dbReference>
<dbReference type="InterPro" id="IPR011600">
    <property type="entry name" value="Pept_C14_caspase"/>
</dbReference>
<dbReference type="KEGG" id="hhg:XM38_001120"/>
<dbReference type="EMBL" id="CP021983">
    <property type="protein sequence ID" value="ASC69186.1"/>
    <property type="molecule type" value="Genomic_DNA"/>
</dbReference>
<dbReference type="GO" id="GO:0006508">
    <property type="term" value="P:proteolysis"/>
    <property type="evidence" value="ECO:0007669"/>
    <property type="project" value="InterPro"/>
</dbReference>
<dbReference type="SUPFAM" id="SSF141571">
    <property type="entry name" value="Pentapeptide repeat-like"/>
    <property type="match status" value="2"/>
</dbReference>
<dbReference type="Proteomes" id="UP000191901">
    <property type="component" value="Chromosome"/>
</dbReference>
<dbReference type="InterPro" id="IPR049052">
    <property type="entry name" value="nSTAND1"/>
</dbReference>
<dbReference type="Pfam" id="PF00805">
    <property type="entry name" value="Pentapeptide"/>
    <property type="match status" value="6"/>
</dbReference>
<evidence type="ECO:0000259" key="3">
    <source>
        <dbReference type="Pfam" id="PF20703"/>
    </source>
</evidence>
<feature type="domain" description="Novel STAND NTPase 1" evidence="3">
    <location>
        <begin position="258"/>
        <end position="671"/>
    </location>
</feature>
<dbReference type="InterPro" id="IPR027417">
    <property type="entry name" value="P-loop_NTPase"/>
</dbReference>
<protein>
    <submittedName>
        <fullName evidence="4">Pentapeptide repeats containing protein</fullName>
    </submittedName>
</protein>
<feature type="region of interest" description="Disordered" evidence="1">
    <location>
        <begin position="565"/>
        <end position="584"/>
    </location>
</feature>
<dbReference type="AlphaFoldDB" id="A0A1Z3HFX4"/>
<gene>
    <name evidence="4" type="ORF">XM38_001120</name>
</gene>
<reference evidence="4 5" key="1">
    <citation type="journal article" date="2016" name="Biochim. Biophys. Acta">
        <title>Characterization of red-shifted phycobilisomes isolated from the chlorophyll f-containing cyanobacterium Halomicronema hongdechloris.</title>
        <authorList>
            <person name="Li Y."/>
            <person name="Lin Y."/>
            <person name="Garvey C.J."/>
            <person name="Birch D."/>
            <person name="Corkery R.W."/>
            <person name="Loughlin P.C."/>
            <person name="Scheer H."/>
            <person name="Willows R.D."/>
            <person name="Chen M."/>
        </authorList>
    </citation>
    <scope>NUCLEOTIDE SEQUENCE [LARGE SCALE GENOMIC DNA]</scope>
    <source>
        <strain evidence="4 5">C2206</strain>
    </source>
</reference>
<name>A0A1Z3HFX4_9CYAN</name>
<evidence type="ECO:0000313" key="4">
    <source>
        <dbReference type="EMBL" id="ASC69186.1"/>
    </source>
</evidence>
<accession>A0A1Z3HFX4</accession>
<dbReference type="Pfam" id="PF20703">
    <property type="entry name" value="nSTAND1"/>
    <property type="match status" value="1"/>
</dbReference>
<dbReference type="Gene3D" id="3.40.50.1460">
    <property type="match status" value="1"/>
</dbReference>
<evidence type="ECO:0000259" key="2">
    <source>
        <dbReference type="Pfam" id="PF00656"/>
    </source>
</evidence>
<proteinExistence type="predicted"/>
<dbReference type="GO" id="GO:0004197">
    <property type="term" value="F:cysteine-type endopeptidase activity"/>
    <property type="evidence" value="ECO:0007669"/>
    <property type="project" value="InterPro"/>
</dbReference>
<feature type="domain" description="Peptidase C14 caspase" evidence="2">
    <location>
        <begin position="3"/>
        <end position="197"/>
    </location>
</feature>
<dbReference type="InterPro" id="IPR051082">
    <property type="entry name" value="Pentapeptide-BTB/POZ_domain"/>
</dbReference>
<dbReference type="SUPFAM" id="SSF52129">
    <property type="entry name" value="Caspase-like"/>
    <property type="match status" value="1"/>
</dbReference>
<dbReference type="PANTHER" id="PTHR14136">
    <property type="entry name" value="BTB_POZ DOMAIN-CONTAINING PROTEIN KCTD9"/>
    <property type="match status" value="1"/>
</dbReference>
<dbReference type="Gene3D" id="3.40.50.300">
    <property type="entry name" value="P-loop containing nucleotide triphosphate hydrolases"/>
    <property type="match status" value="1"/>
</dbReference>
<dbReference type="CDD" id="cd00267">
    <property type="entry name" value="ABC_ATPase"/>
    <property type="match status" value="1"/>
</dbReference>
<organism evidence="4 5">
    <name type="scientific">Halomicronema hongdechloris C2206</name>
    <dbReference type="NCBI Taxonomy" id="1641165"/>
    <lineage>
        <taxon>Bacteria</taxon>
        <taxon>Bacillati</taxon>
        <taxon>Cyanobacteriota</taxon>
        <taxon>Cyanophyceae</taxon>
        <taxon>Nodosilineales</taxon>
        <taxon>Nodosilineaceae</taxon>
        <taxon>Halomicronema</taxon>
    </lineage>
</organism>
<dbReference type="InterPro" id="IPR029030">
    <property type="entry name" value="Caspase-like_dom_sf"/>
</dbReference>
<dbReference type="OrthoDB" id="464342at2"/>
<dbReference type="SUPFAM" id="SSF52540">
    <property type="entry name" value="P-loop containing nucleoside triphosphate hydrolases"/>
    <property type="match status" value="1"/>
</dbReference>
<dbReference type="PANTHER" id="PTHR14136:SF17">
    <property type="entry name" value="BTB_POZ DOMAIN-CONTAINING PROTEIN KCTD9"/>
    <property type="match status" value="1"/>
</dbReference>
<evidence type="ECO:0000313" key="5">
    <source>
        <dbReference type="Proteomes" id="UP000191901"/>
    </source>
</evidence>
<dbReference type="RefSeq" id="WP_088428813.1">
    <property type="nucleotide sequence ID" value="NZ_CP021983.2"/>
</dbReference>
<keyword evidence="5" id="KW-1185">Reference proteome</keyword>
<dbReference type="Gene3D" id="2.160.20.80">
    <property type="entry name" value="E3 ubiquitin-protein ligase SopA"/>
    <property type="match status" value="2"/>
</dbReference>
<sequence length="1138" mass="125664">MSRNALIVGINPYHHLTPLKAPATDAEAIAQRLEGEGEFRVKRLPEVVPDGKPTVSQQAVVTLAELKKALVELFNPGGNQYPDTALLYFSGHGLRDQSGIVEGYLASSDADPEREFFGLSLTWLRRLLEESPVRQQIIWLDCCHSGALLDFAEADPGDRGGGRDRNFIAASRNFELAYEDLGSDHSVLTRALLEGLDPGRLGDRWVTNLSLTDFITETLKRELQTPICNNSGEPINLTRRWQATAETTATVEDTGICPYKGLSYFDWNSDDPNYFYGRQTLTDELLDHVRTDNFLAITGASGSGKSSVLRAGLLHQLQQGRRIFGSDRWEIRLFLPGDNPCQNLAAAFIDEGITHIERAEQQGKAEALIKEGADGLRRLVQTTTAPRVVLVVDQFEEVFTLCQDAAERTQFFATLLGALEHCGDKLCLIPAMRADFVGRCFEQDYSGLAQQVQDHLVAVKPMSREELTQAIEKPAQRVGLAIEPELVTTLLNDVETSPGGLPLMQYTLRELWNRRQENTLELKTYTQLAASPGTLKQRADEVYEGFSSDKQATGPPYFLEPDPAGRRHRRHPPACGQEQFGDGKHPEPLIDEVVKCLADANLVVTSELVGKGGREQGGGNRERVAIVDVAHEALIRNWPRLRRWLEGDRDLLMQQRKIELAADEWTTQNQRNTYLLEGHMLSDALAFCKKHGQELPISNQAEVLLNRSLRQRRVNWLKLSSVLILPLTLAYFILEPTIRRGRIQEARAQIRQKGPGTREAVEYVVRGCPMHKKLGNSLIPASVVSTIFGDCINLYSYDLSSADLSTANLSGADLSGADLSSANLSSANLSSANLSGADLSNANLSNANLYSSDLNEAGLYSANLSEADLSGADFNSANLSSADLHNAELYAAVLKNASLHDAKLNDANLSYANLHSVDLRNADLSNARLHSADLRFAFLRSADLSNSNLRSADLRQAYFHYANFDSAFLRSANFTYADLSYASLINADLSGVNLSNADLSNADLSNADLSNANLNEAFLGSVKFNHANLSDANLSDANLINADFQNTDLHDASLRNANLRFAYFLSTDLRSARNLIGSQLTGKNQPDLCNVPLPLEININKDRDCDLLPQKFDSWGGFDNLEEAKAYVEEARQKVWEE</sequence>
<dbReference type="InterPro" id="IPR001646">
    <property type="entry name" value="5peptide_repeat"/>
</dbReference>
<evidence type="ECO:0000256" key="1">
    <source>
        <dbReference type="SAM" id="MobiDB-lite"/>
    </source>
</evidence>